<dbReference type="EMBL" id="RXFM01000076">
    <property type="protein sequence ID" value="RST63734.1"/>
    <property type="molecule type" value="Genomic_DNA"/>
</dbReference>
<protein>
    <submittedName>
        <fullName evidence="1">Uncharacterized protein</fullName>
    </submittedName>
</protein>
<reference evidence="2" key="1">
    <citation type="submission" date="2018-11" db="EMBL/GenBank/DDBJ databases">
        <title>Phylogenetic, genomic, and biogeographic characterization of a novel and ubiquitous marine invertebrate-associated Rickettsiales parasite, Candidatus Marinoinvertebrata rohwerii, gen. nov., sp. nov.</title>
        <authorList>
            <person name="Klinges J.G."/>
            <person name="Rosales S.M."/>
            <person name="Mcminds R."/>
            <person name="Shaver E.C."/>
            <person name="Shantz A."/>
            <person name="Peters E.C."/>
            <person name="Burkepile D.E."/>
            <person name="Silliman B.R."/>
            <person name="Vega Thurber R.L."/>
        </authorList>
    </citation>
    <scope>NUCLEOTIDE SEQUENCE [LARGE SCALE GENOMIC DNA]</scope>
    <source>
        <strain evidence="2">a_cerv_44</strain>
    </source>
</reference>
<dbReference type="AlphaFoldDB" id="A0A429XFD2"/>
<evidence type="ECO:0000313" key="1">
    <source>
        <dbReference type="EMBL" id="RST63734.1"/>
    </source>
</evidence>
<proteinExistence type="predicted"/>
<evidence type="ECO:0000313" key="2">
    <source>
        <dbReference type="Proteomes" id="UP000279470"/>
    </source>
</evidence>
<name>A0A429XFD2_9RICK</name>
<organism evidence="1 2">
    <name type="scientific">Candidatus Aquarickettsia rohweri</name>
    <dbReference type="NCBI Taxonomy" id="2602574"/>
    <lineage>
        <taxon>Bacteria</taxon>
        <taxon>Pseudomonadati</taxon>
        <taxon>Pseudomonadota</taxon>
        <taxon>Alphaproteobacteria</taxon>
        <taxon>Rickettsiales</taxon>
        <taxon>Candidatus Midichloriaceae</taxon>
        <taxon>Candidatus Aquarickettsia</taxon>
    </lineage>
</organism>
<gene>
    <name evidence="1" type="ORF">EIC27_05270</name>
</gene>
<dbReference type="Proteomes" id="UP000279470">
    <property type="component" value="Unassembled WGS sequence"/>
</dbReference>
<dbReference type="RefSeq" id="WP_126045058.1">
    <property type="nucleotide sequence ID" value="NZ_RXFM01000076.1"/>
</dbReference>
<sequence>MKFNIKNNYIYCGSINEDRNLTEFPDKQILNISLNDMYNNTPEYKLLNNSAILGDELKCKIEINSDYCILGNFIINEFEVESVKSDLIFYKFSLLNSGKFNLS</sequence>
<keyword evidence="2" id="KW-1185">Reference proteome</keyword>
<comment type="caution">
    <text evidence="1">The sequence shown here is derived from an EMBL/GenBank/DDBJ whole genome shotgun (WGS) entry which is preliminary data.</text>
</comment>
<accession>A0A429XFD2</accession>